<name>A0ABY0P7D2_9HYPH</name>
<evidence type="ECO:0000313" key="1">
    <source>
        <dbReference type="EMBL" id="SDG72986.1"/>
    </source>
</evidence>
<dbReference type="InterPro" id="IPR029063">
    <property type="entry name" value="SAM-dependent_MTases_sf"/>
</dbReference>
<dbReference type="PANTHER" id="PTHR43861:SF1">
    <property type="entry name" value="TRANS-ACONITATE 2-METHYLTRANSFERASE"/>
    <property type="match status" value="1"/>
</dbReference>
<dbReference type="CDD" id="cd02440">
    <property type="entry name" value="AdoMet_MTases"/>
    <property type="match status" value="1"/>
</dbReference>
<dbReference type="GO" id="GO:0008168">
    <property type="term" value="F:methyltransferase activity"/>
    <property type="evidence" value="ECO:0007669"/>
    <property type="project" value="UniProtKB-KW"/>
</dbReference>
<dbReference type="GO" id="GO:0032259">
    <property type="term" value="P:methylation"/>
    <property type="evidence" value="ECO:0007669"/>
    <property type="project" value="UniProtKB-KW"/>
</dbReference>
<keyword evidence="1" id="KW-0808">Transferase</keyword>
<dbReference type="Pfam" id="PF13489">
    <property type="entry name" value="Methyltransf_23"/>
    <property type="match status" value="1"/>
</dbReference>
<comment type="caution">
    <text evidence="1">The sequence shown here is derived from an EMBL/GenBank/DDBJ whole genome shotgun (WGS) entry which is preliminary data.</text>
</comment>
<dbReference type="SUPFAM" id="SSF53335">
    <property type="entry name" value="S-adenosyl-L-methionine-dependent methyltransferases"/>
    <property type="match status" value="1"/>
</dbReference>
<keyword evidence="1" id="KW-0489">Methyltransferase</keyword>
<dbReference type="PANTHER" id="PTHR43861">
    <property type="entry name" value="TRANS-ACONITATE 2-METHYLTRANSFERASE-RELATED"/>
    <property type="match status" value="1"/>
</dbReference>
<organism evidence="1 2">
    <name type="scientific">Bosea robiniae</name>
    <dbReference type="NCBI Taxonomy" id="1036780"/>
    <lineage>
        <taxon>Bacteria</taxon>
        <taxon>Pseudomonadati</taxon>
        <taxon>Pseudomonadota</taxon>
        <taxon>Alphaproteobacteria</taxon>
        <taxon>Hyphomicrobiales</taxon>
        <taxon>Boseaceae</taxon>
        <taxon>Bosea</taxon>
    </lineage>
</organism>
<evidence type="ECO:0000313" key="2">
    <source>
        <dbReference type="Proteomes" id="UP000199468"/>
    </source>
</evidence>
<dbReference type="Gene3D" id="3.40.50.150">
    <property type="entry name" value="Vaccinia Virus protein VP39"/>
    <property type="match status" value="1"/>
</dbReference>
<gene>
    <name evidence="1" type="ORF">SAMN05421844_105106</name>
</gene>
<proteinExistence type="predicted"/>
<protein>
    <submittedName>
        <fullName evidence="1">Methyltransferase domain-containing protein</fullName>
    </submittedName>
</protein>
<sequence length="330" mass="37819">MAYMNFIEMYARDVKKTPEILLSETPLSFPVSTNERGEAFASLLDQRFDVDFRSIRALDVGCAYGGYALALADRGAQVVGIDVSPKLIEYAKANASGVHDIRFEVHDAAGSSLRRAFPPKSFNLVILNDVLEHIYDTTTLFETLDYLLDDDGAVYFKVPNGMSPRFILSEGHRKIFALTLLDPDCWFYLYPKRASIFYRPFPYFMALFSHFGFKQMELFDDEDVLRRFTAQKIRRQIKSIFEKSRDFAYPGTDIARLARERIVKFRDDFDNDVATRSDDFVKLKYGSYFFTGAAARRESAFRPKQRLIVESFPPLAVHSPEEAELDQGVA</sequence>
<dbReference type="EMBL" id="FNBZ01000005">
    <property type="protein sequence ID" value="SDG72986.1"/>
    <property type="molecule type" value="Genomic_DNA"/>
</dbReference>
<reference evidence="1 2" key="1">
    <citation type="submission" date="2016-10" db="EMBL/GenBank/DDBJ databases">
        <authorList>
            <person name="Varghese N."/>
            <person name="Submissions S."/>
        </authorList>
    </citation>
    <scope>NUCLEOTIDE SEQUENCE [LARGE SCALE GENOMIC DNA]</scope>
    <source>
        <strain evidence="1 2">DSM 26672</strain>
    </source>
</reference>
<accession>A0ABY0P7D2</accession>
<keyword evidence="2" id="KW-1185">Reference proteome</keyword>
<dbReference type="Proteomes" id="UP000199468">
    <property type="component" value="Unassembled WGS sequence"/>
</dbReference>